<dbReference type="Gene3D" id="2.30.30.380">
    <property type="entry name" value="Zn-finger domain of Sec23/24"/>
    <property type="match status" value="1"/>
</dbReference>
<dbReference type="GO" id="GO:0090110">
    <property type="term" value="P:COPII-coated vesicle cargo loading"/>
    <property type="evidence" value="ECO:0007669"/>
    <property type="project" value="TreeGrafter"/>
</dbReference>
<dbReference type="InterPro" id="IPR036465">
    <property type="entry name" value="vWFA_dom_sf"/>
</dbReference>
<dbReference type="GO" id="GO:0070971">
    <property type="term" value="C:endoplasmic reticulum exit site"/>
    <property type="evidence" value="ECO:0007669"/>
    <property type="project" value="TreeGrafter"/>
</dbReference>
<dbReference type="GO" id="GO:0030127">
    <property type="term" value="C:COPII vesicle coat"/>
    <property type="evidence" value="ECO:0007669"/>
    <property type="project" value="InterPro"/>
</dbReference>
<keyword evidence="6" id="KW-0931">ER-Golgi transport</keyword>
<dbReference type="OrthoDB" id="49016at2759"/>
<gene>
    <name evidence="12" type="ORF">O9G_003926</name>
</gene>
<reference evidence="12 13" key="1">
    <citation type="journal article" date="2013" name="Curr. Biol.">
        <title>Shared signatures of parasitism and phylogenomics unite Cryptomycota and microsporidia.</title>
        <authorList>
            <person name="James T.Y."/>
            <person name="Pelin A."/>
            <person name="Bonen L."/>
            <person name="Ahrendt S."/>
            <person name="Sain D."/>
            <person name="Corradi N."/>
            <person name="Stajich J.E."/>
        </authorList>
    </citation>
    <scope>NUCLEOTIDE SEQUENCE [LARGE SCALE GENOMIC DNA]</scope>
    <source>
        <strain evidence="12 13">CSF55</strain>
    </source>
</reference>
<evidence type="ECO:0000256" key="6">
    <source>
        <dbReference type="ARBA" id="ARBA00022892"/>
    </source>
</evidence>
<keyword evidence="4" id="KW-0813">Transport</keyword>
<dbReference type="Gene3D" id="3.40.20.10">
    <property type="entry name" value="Severin"/>
    <property type="match status" value="1"/>
</dbReference>
<dbReference type="InterPro" id="IPR036175">
    <property type="entry name" value="Sec23/24_helical_dom_sf"/>
</dbReference>
<feature type="domain" description="VWFA" evidence="11">
    <location>
        <begin position="446"/>
        <end position="681"/>
    </location>
</feature>
<keyword evidence="9" id="KW-0472">Membrane</keyword>
<feature type="region of interest" description="Disordered" evidence="10">
    <location>
        <begin position="1"/>
        <end position="45"/>
    </location>
</feature>
<evidence type="ECO:0000256" key="1">
    <source>
        <dbReference type="ARBA" id="ARBA00004394"/>
    </source>
</evidence>
<dbReference type="PROSITE" id="PS50234">
    <property type="entry name" value="VWFA"/>
    <property type="match status" value="1"/>
</dbReference>
<comment type="similarity">
    <text evidence="3">Belongs to the SEC23/SEC24 family. SEC24 subfamily.</text>
</comment>
<dbReference type="InterPro" id="IPR029006">
    <property type="entry name" value="ADF-H/Gelsolin-like_dom_sf"/>
</dbReference>
<evidence type="ECO:0000256" key="8">
    <source>
        <dbReference type="ARBA" id="ARBA00023034"/>
    </source>
</evidence>
<comment type="subcellular location">
    <subcellularLocation>
        <location evidence="2">Endoplasmic reticulum membrane</location>
    </subcellularLocation>
    <subcellularLocation>
        <location evidence="1">Golgi apparatus membrane</location>
    </subcellularLocation>
</comment>
<accession>A0A075APM1</accession>
<dbReference type="GO" id="GO:0000139">
    <property type="term" value="C:Golgi membrane"/>
    <property type="evidence" value="ECO:0007669"/>
    <property type="project" value="UniProtKB-SubCell"/>
</dbReference>
<dbReference type="Pfam" id="PF04815">
    <property type="entry name" value="Sec23_helical"/>
    <property type="match status" value="1"/>
</dbReference>
<organism evidence="12 13">
    <name type="scientific">Rozella allomycis (strain CSF55)</name>
    <dbReference type="NCBI Taxonomy" id="988480"/>
    <lineage>
        <taxon>Eukaryota</taxon>
        <taxon>Fungi</taxon>
        <taxon>Fungi incertae sedis</taxon>
        <taxon>Cryptomycota</taxon>
        <taxon>Cryptomycota incertae sedis</taxon>
        <taxon>Rozella</taxon>
    </lineage>
</organism>
<dbReference type="OMA" id="CPANDYY"/>
<proteinExistence type="inferred from homology"/>
<dbReference type="STRING" id="988480.A0A075APM1"/>
<sequence length="1035" mass="113827">MPPPAGYTSGGSFENSGNRPVMRPGSGRPAGTPMTPGQYARPPPMQAVANNMLNLNNMQGGVSSVQGGGVNSVPNMMQGSMNRQGSMNSLPNAGNVGNGYGNVAGNRMSQGSMVNPNVGNVGNVVGNRMSQGSMMSPNAANVPGNRMSGTYSPSVMQPLPPPVPGVPTYAVPPSMPRPMMPVHGVMTEGQSNAASPVVPEMNIESARQTPFQAPSPMTAGKRRVLQAGYTTPEGQSRAESPMVGSGYQPMQSSGLRPMASPVVKNDVVGQMAGQFGQMGIQSMPNVNFNGQAEVYDLQERLVVPSVPHINVNFGIPPPVECGREYMRPTLNKFPTSQSLLSKSRLIAGVCVNPFPSRRGEIPVVSGVIVRCRRCRTYINPYVTFMDQGTRWKCNLCEMVNDMPGNYDYDSLTQGYVNRSERRELFHSVVEFVAPTEYMTRPPQPLAIIFLIDVSFPSLQGGVLKVVAGSIKETIEKIPNENGRLRVGIMTFDDCIHYYNLNSNLMDVEMFVVSDLEETFIPIPDDLLVNLSESEKIIESLLEKIERLFKGKNSGGNVLGPALKSAVSLLSPIGGKIVVVQSGLPNKGEGVLKNREDVKLMGTNKESTLFQPSSNFYKNLAIECSKSHISVDMFVVSNQYNDLATLNGLVTFTGGNLYYYPTFNGGNLEEIKHLSFDFSSSISRYIGLEAVFRVRASKGITSIGYFGNHFMRSSDLISLPTVSPDNCQCVQFSLEETITTPYISIQTALLYTTIEGERRIRVFTLCLPTTSNLNELYSNVDEQSMFTLLSKMAIERILTHKLEDSREALINKSIELFSSFQNGKPNMTLPLNLKHFPLLILSLLKSIPFRFGNGVIIPSDLRVFLTSILKNLYIDQSILFIHPDLYPLHLLSENAGLELSDGSIQLPQRINLSSEHLEQHGLFLLNNGLELFLFIGRLVSPDLCLNVFDRPSFETIQSGKSFLPELKNPLSIRIAKIIKQLKANSNTFLPLIIVKDDGQDKNRFKFFSHLIEDRGTDGSHSYSQWIAYLRDKLISK</sequence>
<dbReference type="GO" id="GO:0000149">
    <property type="term" value="F:SNARE binding"/>
    <property type="evidence" value="ECO:0007669"/>
    <property type="project" value="TreeGrafter"/>
</dbReference>
<dbReference type="PANTHER" id="PTHR13803:SF39">
    <property type="entry name" value="SECRETORY 24AB, ISOFORM A"/>
    <property type="match status" value="1"/>
</dbReference>
<dbReference type="Pfam" id="PF04810">
    <property type="entry name" value="zf-Sec23_Sec24"/>
    <property type="match status" value="1"/>
</dbReference>
<keyword evidence="5" id="KW-0256">Endoplasmic reticulum</keyword>
<evidence type="ECO:0000313" key="13">
    <source>
        <dbReference type="Proteomes" id="UP000030755"/>
    </source>
</evidence>
<dbReference type="InterPro" id="IPR036174">
    <property type="entry name" value="Znf_Sec23_Sec24_sf"/>
</dbReference>
<dbReference type="HOGENOM" id="CLU_004589_2_1_1"/>
<dbReference type="InterPro" id="IPR002035">
    <property type="entry name" value="VWF_A"/>
</dbReference>
<dbReference type="Gene3D" id="2.60.40.1670">
    <property type="entry name" value="beta-sandwich domain of Sec23/24"/>
    <property type="match status" value="1"/>
</dbReference>
<evidence type="ECO:0000259" key="11">
    <source>
        <dbReference type="PROSITE" id="PS50234"/>
    </source>
</evidence>
<dbReference type="PANTHER" id="PTHR13803">
    <property type="entry name" value="SEC24-RELATED PROTEIN"/>
    <property type="match status" value="1"/>
</dbReference>
<dbReference type="SUPFAM" id="SSF81811">
    <property type="entry name" value="Helical domain of Sec23/24"/>
    <property type="match status" value="1"/>
</dbReference>
<keyword evidence="7" id="KW-0653">Protein transport</keyword>
<name>A0A075APM1_ROZAC</name>
<evidence type="ECO:0000256" key="4">
    <source>
        <dbReference type="ARBA" id="ARBA00022448"/>
    </source>
</evidence>
<evidence type="ECO:0000256" key="5">
    <source>
        <dbReference type="ARBA" id="ARBA00022824"/>
    </source>
</evidence>
<evidence type="ECO:0000256" key="3">
    <source>
        <dbReference type="ARBA" id="ARBA00008334"/>
    </source>
</evidence>
<dbReference type="Pfam" id="PF08033">
    <property type="entry name" value="Sec23_BS"/>
    <property type="match status" value="1"/>
</dbReference>
<dbReference type="EMBL" id="KE561185">
    <property type="protein sequence ID" value="EPZ32079.1"/>
    <property type="molecule type" value="Genomic_DNA"/>
</dbReference>
<dbReference type="SUPFAM" id="SSF82754">
    <property type="entry name" value="C-terminal, gelsolin-like domain of Sec23/24"/>
    <property type="match status" value="1"/>
</dbReference>
<dbReference type="GO" id="GO:0006886">
    <property type="term" value="P:intracellular protein transport"/>
    <property type="evidence" value="ECO:0007669"/>
    <property type="project" value="InterPro"/>
</dbReference>
<evidence type="ECO:0000256" key="7">
    <source>
        <dbReference type="ARBA" id="ARBA00022927"/>
    </source>
</evidence>
<dbReference type="InterPro" id="IPR006895">
    <property type="entry name" value="Znf_Sec23_Sec24"/>
</dbReference>
<dbReference type="InterPro" id="IPR036180">
    <property type="entry name" value="Gelsolin-like_dom_sf"/>
</dbReference>
<evidence type="ECO:0000256" key="9">
    <source>
        <dbReference type="ARBA" id="ARBA00023136"/>
    </source>
</evidence>
<dbReference type="SUPFAM" id="SSF82919">
    <property type="entry name" value="Zn-finger domain of Sec23/24"/>
    <property type="match status" value="1"/>
</dbReference>
<protein>
    <submittedName>
        <fullName evidence="12">Sec23/Sec24, trunk domain-containing protein</fullName>
    </submittedName>
</protein>
<dbReference type="InterPro" id="IPR050550">
    <property type="entry name" value="SEC23_SEC24_subfamily"/>
</dbReference>
<dbReference type="SUPFAM" id="SSF81995">
    <property type="entry name" value="beta-sandwich domain of Sec23/24"/>
    <property type="match status" value="1"/>
</dbReference>
<dbReference type="GO" id="GO:0008270">
    <property type="term" value="F:zinc ion binding"/>
    <property type="evidence" value="ECO:0007669"/>
    <property type="project" value="InterPro"/>
</dbReference>
<dbReference type="GO" id="GO:0005789">
    <property type="term" value="C:endoplasmic reticulum membrane"/>
    <property type="evidence" value="ECO:0007669"/>
    <property type="project" value="UniProtKB-SubCell"/>
</dbReference>
<dbReference type="Pfam" id="PF04811">
    <property type="entry name" value="Sec23_trunk"/>
    <property type="match status" value="1"/>
</dbReference>
<feature type="region of interest" description="Disordered" evidence="10">
    <location>
        <begin position="232"/>
        <end position="255"/>
    </location>
</feature>
<dbReference type="Proteomes" id="UP000030755">
    <property type="component" value="Unassembled WGS sequence"/>
</dbReference>
<dbReference type="InterPro" id="IPR006900">
    <property type="entry name" value="Sec23/24_helical_dom"/>
</dbReference>
<dbReference type="InterPro" id="IPR012990">
    <property type="entry name" value="Beta-sandwich_Sec23_24"/>
</dbReference>
<evidence type="ECO:0000256" key="10">
    <source>
        <dbReference type="SAM" id="MobiDB-lite"/>
    </source>
</evidence>
<dbReference type="Gene3D" id="1.20.120.730">
    <property type="entry name" value="Sec23/Sec24 helical domain"/>
    <property type="match status" value="1"/>
</dbReference>
<dbReference type="AlphaFoldDB" id="A0A075APM1"/>
<dbReference type="Gene3D" id="3.40.50.410">
    <property type="entry name" value="von Willebrand factor, type A domain"/>
    <property type="match status" value="1"/>
</dbReference>
<keyword evidence="13" id="KW-1185">Reference proteome</keyword>
<keyword evidence="8" id="KW-0333">Golgi apparatus</keyword>
<dbReference type="SUPFAM" id="SSF53300">
    <property type="entry name" value="vWA-like"/>
    <property type="match status" value="1"/>
</dbReference>
<evidence type="ECO:0000313" key="12">
    <source>
        <dbReference type="EMBL" id="EPZ32079.1"/>
    </source>
</evidence>
<evidence type="ECO:0000256" key="2">
    <source>
        <dbReference type="ARBA" id="ARBA00004586"/>
    </source>
</evidence>
<dbReference type="InterPro" id="IPR006896">
    <property type="entry name" value="Sec23/24_trunk_dom"/>
</dbReference>